<gene>
    <name evidence="2" type="ORF">CTI12_AA156450</name>
</gene>
<dbReference type="Proteomes" id="UP000245207">
    <property type="component" value="Unassembled WGS sequence"/>
</dbReference>
<evidence type="ECO:0000256" key="1">
    <source>
        <dbReference type="SAM" id="Phobius"/>
    </source>
</evidence>
<proteinExistence type="predicted"/>
<evidence type="ECO:0000313" key="2">
    <source>
        <dbReference type="EMBL" id="PWA84591.1"/>
    </source>
</evidence>
<name>A0A2U1PFM7_ARTAN</name>
<keyword evidence="1" id="KW-0812">Transmembrane</keyword>
<accession>A0A2U1PFM7</accession>
<keyword evidence="3" id="KW-1185">Reference proteome</keyword>
<feature type="transmembrane region" description="Helical" evidence="1">
    <location>
        <begin position="188"/>
        <end position="208"/>
    </location>
</feature>
<protein>
    <submittedName>
        <fullName evidence="2">Uncharacterized protein</fullName>
    </submittedName>
</protein>
<dbReference type="EMBL" id="PKPP01001212">
    <property type="protein sequence ID" value="PWA84591.1"/>
    <property type="molecule type" value="Genomic_DNA"/>
</dbReference>
<organism evidence="2 3">
    <name type="scientific">Artemisia annua</name>
    <name type="common">Sweet wormwood</name>
    <dbReference type="NCBI Taxonomy" id="35608"/>
    <lineage>
        <taxon>Eukaryota</taxon>
        <taxon>Viridiplantae</taxon>
        <taxon>Streptophyta</taxon>
        <taxon>Embryophyta</taxon>
        <taxon>Tracheophyta</taxon>
        <taxon>Spermatophyta</taxon>
        <taxon>Magnoliopsida</taxon>
        <taxon>eudicotyledons</taxon>
        <taxon>Gunneridae</taxon>
        <taxon>Pentapetalae</taxon>
        <taxon>asterids</taxon>
        <taxon>campanulids</taxon>
        <taxon>Asterales</taxon>
        <taxon>Asteraceae</taxon>
        <taxon>Asteroideae</taxon>
        <taxon>Anthemideae</taxon>
        <taxon>Artemisiinae</taxon>
        <taxon>Artemisia</taxon>
    </lineage>
</organism>
<dbReference type="AlphaFoldDB" id="A0A2U1PFM7"/>
<sequence length="209" mass="23429">MEITGPSPIVPFLIVNALALIIFSPMVQNLAMIPVLLILVIYFFSSFFSSQDTSAVSYQDQSGSSHEDQQPTQHTLTLCSFHEYAYMLVGHIKRILYWCSTRHTKMRVGGPSPLVPSLFVCVLGLVIFSSTLENLWETISSFFIGEDVILFLPILLLLLILISTFLPTRYNSYSYESSSSSHFDSEGFGFGFGYLLLALLFIILCHVFA</sequence>
<evidence type="ECO:0000313" key="3">
    <source>
        <dbReference type="Proteomes" id="UP000245207"/>
    </source>
</evidence>
<feature type="transmembrane region" description="Helical" evidence="1">
    <location>
        <begin position="6"/>
        <end position="23"/>
    </location>
</feature>
<keyword evidence="1" id="KW-1133">Transmembrane helix</keyword>
<feature type="transmembrane region" description="Helical" evidence="1">
    <location>
        <begin position="114"/>
        <end position="136"/>
    </location>
</feature>
<feature type="transmembrane region" description="Helical" evidence="1">
    <location>
        <begin position="148"/>
        <end position="168"/>
    </location>
</feature>
<dbReference type="OrthoDB" id="10626524at2759"/>
<reference evidence="2 3" key="1">
    <citation type="journal article" date="2018" name="Mol. Plant">
        <title>The genome of Artemisia annua provides insight into the evolution of Asteraceae family and artemisinin biosynthesis.</title>
        <authorList>
            <person name="Shen Q."/>
            <person name="Zhang L."/>
            <person name="Liao Z."/>
            <person name="Wang S."/>
            <person name="Yan T."/>
            <person name="Shi P."/>
            <person name="Liu M."/>
            <person name="Fu X."/>
            <person name="Pan Q."/>
            <person name="Wang Y."/>
            <person name="Lv Z."/>
            <person name="Lu X."/>
            <person name="Zhang F."/>
            <person name="Jiang W."/>
            <person name="Ma Y."/>
            <person name="Chen M."/>
            <person name="Hao X."/>
            <person name="Li L."/>
            <person name="Tang Y."/>
            <person name="Lv G."/>
            <person name="Zhou Y."/>
            <person name="Sun X."/>
            <person name="Brodelius P.E."/>
            <person name="Rose J.K.C."/>
            <person name="Tang K."/>
        </authorList>
    </citation>
    <scope>NUCLEOTIDE SEQUENCE [LARGE SCALE GENOMIC DNA]</scope>
    <source>
        <strain evidence="3">cv. Huhao1</strain>
        <tissue evidence="2">Leaf</tissue>
    </source>
</reference>
<keyword evidence="1" id="KW-0472">Membrane</keyword>
<feature type="transmembrane region" description="Helical" evidence="1">
    <location>
        <begin position="30"/>
        <end position="48"/>
    </location>
</feature>
<comment type="caution">
    <text evidence="2">The sequence shown here is derived from an EMBL/GenBank/DDBJ whole genome shotgun (WGS) entry which is preliminary data.</text>
</comment>